<dbReference type="SUPFAM" id="SSF55729">
    <property type="entry name" value="Acyl-CoA N-acyltransferases (Nat)"/>
    <property type="match status" value="1"/>
</dbReference>
<organism evidence="2 3">
    <name type="scientific">Bradyrhizobium australiense</name>
    <dbReference type="NCBI Taxonomy" id="2721161"/>
    <lineage>
        <taxon>Bacteria</taxon>
        <taxon>Pseudomonadati</taxon>
        <taxon>Pseudomonadota</taxon>
        <taxon>Alphaproteobacteria</taxon>
        <taxon>Hyphomicrobiales</taxon>
        <taxon>Nitrobacteraceae</taxon>
        <taxon>Bradyrhizobium</taxon>
    </lineage>
</organism>
<evidence type="ECO:0000259" key="1">
    <source>
        <dbReference type="Pfam" id="PF21926"/>
    </source>
</evidence>
<protein>
    <recommendedName>
        <fullName evidence="1">N-acyl amino acid synthase FeeM catalytic core domain-containing protein</fullName>
    </recommendedName>
</protein>
<keyword evidence="3" id="KW-1185">Reference proteome</keyword>
<dbReference type="Pfam" id="PF21926">
    <property type="entry name" value="FeeM"/>
    <property type="match status" value="1"/>
</dbReference>
<sequence length="257" mass="29210">MKAGAEPRTSLFGPESGLSDRVDYRLMETPEEKDCIYLMRYKAYLHGGVTSPSESQRVSDRYDDAPNAWIFGIYVDGELCSSIRLNVVTSECRISGSTDLFGDVLHPRLDQGEVFIDPLRLAADPEKTRRFPDLPYLTVRLAYLACEHFNADTGLALVRAEHQAFYRRVFMSEVIAEPRSFPGFLPKVSLLASDYRTVREKVMTRFPIMRSTSVERRMLFQRAGERPSSPRGVVTSFERAFRLPETAGQRRTRPSGP</sequence>
<name>A0A7Y4LZ62_9BRAD</name>
<evidence type="ECO:0000313" key="3">
    <source>
        <dbReference type="Proteomes" id="UP000544122"/>
    </source>
</evidence>
<evidence type="ECO:0000313" key="2">
    <source>
        <dbReference type="EMBL" id="NOJ44233.1"/>
    </source>
</evidence>
<gene>
    <name evidence="2" type="ORF">HCN58_32605</name>
</gene>
<proteinExistence type="predicted"/>
<dbReference type="Proteomes" id="UP000544122">
    <property type="component" value="Unassembled WGS sequence"/>
</dbReference>
<comment type="caution">
    <text evidence="2">The sequence shown here is derived from an EMBL/GenBank/DDBJ whole genome shotgun (WGS) entry which is preliminary data.</text>
</comment>
<dbReference type="Gene3D" id="3.40.630.30">
    <property type="match status" value="1"/>
</dbReference>
<feature type="domain" description="N-acyl amino acid synthase FeeM catalytic core" evidence="1">
    <location>
        <begin position="36"/>
        <end position="193"/>
    </location>
</feature>
<reference evidence="2 3" key="1">
    <citation type="submission" date="2020-03" db="EMBL/GenBank/DDBJ databases">
        <title>Bradyrhizobium diversity isolated from nodules of Indigofera sp.</title>
        <authorList>
            <person name="Klepa M."/>
            <person name="Helene L."/>
            <person name="Hungria M."/>
        </authorList>
    </citation>
    <scope>NUCLEOTIDE SEQUENCE [LARGE SCALE GENOMIC DNA]</scope>
    <source>
        <strain evidence="2 3">WSM 1791</strain>
    </source>
</reference>
<dbReference type="AlphaFoldDB" id="A0A7Y4LZ62"/>
<accession>A0A7Y4LZ62</accession>
<dbReference type="RefSeq" id="WP_171583435.1">
    <property type="nucleotide sequence ID" value="NZ_JAAVLX010000015.1"/>
</dbReference>
<dbReference type="InterPro" id="IPR016181">
    <property type="entry name" value="Acyl_CoA_acyltransferase"/>
</dbReference>
<dbReference type="InterPro" id="IPR054597">
    <property type="entry name" value="FeeM_cat"/>
</dbReference>
<dbReference type="EMBL" id="JAAVLX010000015">
    <property type="protein sequence ID" value="NOJ44233.1"/>
    <property type="molecule type" value="Genomic_DNA"/>
</dbReference>